<evidence type="ECO:0000313" key="7">
    <source>
        <dbReference type="Proteomes" id="UP000806378"/>
    </source>
</evidence>
<keyword evidence="4" id="KW-0269">Exonuclease</keyword>
<dbReference type="InterPro" id="IPR012337">
    <property type="entry name" value="RNaseH-like_sf"/>
</dbReference>
<dbReference type="SUPFAM" id="SSF53098">
    <property type="entry name" value="Ribonuclease H-like"/>
    <property type="match status" value="1"/>
</dbReference>
<organism evidence="6 7">
    <name type="scientific">Corymbia citriodora subsp. variegata</name>
    <dbReference type="NCBI Taxonomy" id="360336"/>
    <lineage>
        <taxon>Eukaryota</taxon>
        <taxon>Viridiplantae</taxon>
        <taxon>Streptophyta</taxon>
        <taxon>Embryophyta</taxon>
        <taxon>Tracheophyta</taxon>
        <taxon>Spermatophyta</taxon>
        <taxon>Magnoliopsida</taxon>
        <taxon>eudicotyledons</taxon>
        <taxon>Gunneridae</taxon>
        <taxon>Pentapetalae</taxon>
        <taxon>rosids</taxon>
        <taxon>malvids</taxon>
        <taxon>Myrtales</taxon>
        <taxon>Myrtaceae</taxon>
        <taxon>Myrtoideae</taxon>
        <taxon>Eucalypteae</taxon>
        <taxon>Corymbia</taxon>
    </lineage>
</organism>
<dbReference type="Pfam" id="PF00929">
    <property type="entry name" value="RNase_T"/>
    <property type="match status" value="1"/>
</dbReference>
<dbReference type="NCBIfam" id="NF003765">
    <property type="entry name" value="PRK05359.1"/>
    <property type="match status" value="1"/>
</dbReference>
<protein>
    <recommendedName>
        <fullName evidence="5">Exonuclease domain-containing protein</fullName>
    </recommendedName>
</protein>
<evidence type="ECO:0000313" key="6">
    <source>
        <dbReference type="EMBL" id="KAF7846388.1"/>
    </source>
</evidence>
<evidence type="ECO:0000256" key="3">
    <source>
        <dbReference type="ARBA" id="ARBA00022801"/>
    </source>
</evidence>
<evidence type="ECO:0000256" key="1">
    <source>
        <dbReference type="ARBA" id="ARBA00009921"/>
    </source>
</evidence>
<dbReference type="Gramene" id="rna-gnl|WGS:JABURB|Cocit.L4473.1">
    <property type="protein sequence ID" value="cds-KAF7846388.1"/>
    <property type="gene ID" value="gene-BT93_L4473"/>
</dbReference>
<accession>A0A8T0CFT8</accession>
<evidence type="ECO:0000256" key="4">
    <source>
        <dbReference type="ARBA" id="ARBA00022839"/>
    </source>
</evidence>
<dbReference type="EMBL" id="MU093478">
    <property type="protein sequence ID" value="KAF7846388.1"/>
    <property type="molecule type" value="Genomic_DNA"/>
</dbReference>
<keyword evidence="2" id="KW-0540">Nuclease</keyword>
<reference evidence="6" key="1">
    <citation type="submission" date="2020-05" db="EMBL/GenBank/DDBJ databases">
        <title>WGS assembly of Corymbia citriodora subspecies variegata.</title>
        <authorList>
            <person name="Barry K."/>
            <person name="Hundley H."/>
            <person name="Shu S."/>
            <person name="Jenkins J."/>
            <person name="Grimwood J."/>
            <person name="Baten A."/>
        </authorList>
    </citation>
    <scope>NUCLEOTIDE SEQUENCE</scope>
    <source>
        <strain evidence="6">CV2-018</strain>
    </source>
</reference>
<sequence>MALTSSSDPLVWIDCEMTGLNPPIDRILSISCFITSHDLKLVDSVGFHAIIKTPRVVLNSMDEWCRNTHGRTGLTQACLVSTTTAEEASEGLLAYLKQHVPEKSKALLAGNSVHADKLFLMQQPWVPILDWLHYRIFDVSAIKEAARRWCSREVLGGVPVKELNHSAEDDVKESIEEARYYMGLFKQMSRS</sequence>
<dbReference type="GO" id="GO:0005739">
    <property type="term" value="C:mitochondrion"/>
    <property type="evidence" value="ECO:0007669"/>
    <property type="project" value="TreeGrafter"/>
</dbReference>
<dbReference type="GO" id="GO:0003676">
    <property type="term" value="F:nucleic acid binding"/>
    <property type="evidence" value="ECO:0007669"/>
    <property type="project" value="InterPro"/>
</dbReference>
<proteinExistence type="inferred from homology"/>
<dbReference type="AlphaFoldDB" id="A0A8T0CFT8"/>
<dbReference type="InterPro" id="IPR036397">
    <property type="entry name" value="RNaseH_sf"/>
</dbReference>
<dbReference type="OrthoDB" id="270189at2759"/>
<dbReference type="Proteomes" id="UP000806378">
    <property type="component" value="Unassembled WGS sequence"/>
</dbReference>
<comment type="caution">
    <text evidence="6">The sequence shown here is derived from an EMBL/GenBank/DDBJ whole genome shotgun (WGS) entry which is preliminary data.</text>
</comment>
<keyword evidence="3" id="KW-0378">Hydrolase</keyword>
<dbReference type="GO" id="GO:0000175">
    <property type="term" value="F:3'-5'-RNA exonuclease activity"/>
    <property type="evidence" value="ECO:0007669"/>
    <property type="project" value="InterPro"/>
</dbReference>
<dbReference type="InterPro" id="IPR013520">
    <property type="entry name" value="Ribonucl_H"/>
</dbReference>
<keyword evidence="7" id="KW-1185">Reference proteome</keyword>
<dbReference type="PANTHER" id="PTHR11046">
    <property type="entry name" value="OLIGORIBONUCLEASE, MITOCHONDRIAL"/>
    <property type="match status" value="1"/>
</dbReference>
<dbReference type="Gene3D" id="3.30.420.10">
    <property type="entry name" value="Ribonuclease H-like superfamily/Ribonuclease H"/>
    <property type="match status" value="1"/>
</dbReference>
<comment type="similarity">
    <text evidence="1">Belongs to the oligoribonuclease family.</text>
</comment>
<evidence type="ECO:0000256" key="2">
    <source>
        <dbReference type="ARBA" id="ARBA00022722"/>
    </source>
</evidence>
<feature type="domain" description="Exonuclease" evidence="5">
    <location>
        <begin position="9"/>
        <end position="187"/>
    </location>
</feature>
<dbReference type="CDD" id="cd06135">
    <property type="entry name" value="Orn"/>
    <property type="match status" value="1"/>
</dbReference>
<dbReference type="PANTHER" id="PTHR11046:SF0">
    <property type="entry name" value="OLIGORIBONUCLEASE, MITOCHONDRIAL"/>
    <property type="match status" value="1"/>
</dbReference>
<name>A0A8T0CFT8_CORYI</name>
<gene>
    <name evidence="6" type="ORF">BT93_L4473</name>
</gene>
<evidence type="ECO:0000259" key="5">
    <source>
        <dbReference type="SMART" id="SM00479"/>
    </source>
</evidence>
<dbReference type="InterPro" id="IPR022894">
    <property type="entry name" value="Oligoribonuclease"/>
</dbReference>
<dbReference type="SMART" id="SM00479">
    <property type="entry name" value="EXOIII"/>
    <property type="match status" value="1"/>
</dbReference>